<protein>
    <recommendedName>
        <fullName evidence="6">ATP-dependent Clp protease ATP-binding subunit ClpX</fullName>
    </recommendedName>
</protein>
<dbReference type="GO" id="GO:0051082">
    <property type="term" value="F:unfolded protein binding"/>
    <property type="evidence" value="ECO:0007669"/>
    <property type="project" value="UniProtKB-UniRule"/>
</dbReference>
<comment type="function">
    <text evidence="6">ATP-dependent specificity component of the Clp protease. It directs the protease to specific substrates. Can perform chaperone functions in the absence of ClpP.</text>
</comment>
<dbReference type="STRING" id="1208919.CDSE_0484"/>
<dbReference type="GO" id="GO:0140662">
    <property type="term" value="F:ATP-dependent protein folding chaperone"/>
    <property type="evidence" value="ECO:0007669"/>
    <property type="project" value="InterPro"/>
</dbReference>
<keyword evidence="10" id="KW-1185">Reference proteome</keyword>
<dbReference type="HAMAP" id="MF_00175">
    <property type="entry name" value="ClpX"/>
    <property type="match status" value="1"/>
</dbReference>
<keyword evidence="9" id="KW-0378">Hydrolase</keyword>
<dbReference type="NCBIfam" id="TIGR00382">
    <property type="entry name" value="clpX"/>
    <property type="match status" value="1"/>
</dbReference>
<dbReference type="AlphaFoldDB" id="M1LU37"/>
<feature type="domain" description="ClpX-type ZB" evidence="8">
    <location>
        <begin position="1"/>
        <end position="57"/>
    </location>
</feature>
<dbReference type="SUPFAM" id="SSF57716">
    <property type="entry name" value="Glucocorticoid receptor-like (DNA-binding domain)"/>
    <property type="match status" value="1"/>
</dbReference>
<dbReference type="SMART" id="SM01086">
    <property type="entry name" value="ClpB_D2-small"/>
    <property type="match status" value="1"/>
</dbReference>
<evidence type="ECO:0000256" key="1">
    <source>
        <dbReference type="ARBA" id="ARBA00022723"/>
    </source>
</evidence>
<keyword evidence="5 6" id="KW-0143">Chaperone</keyword>
<dbReference type="Pfam" id="PF10431">
    <property type="entry name" value="ClpB_D2-small"/>
    <property type="match status" value="1"/>
</dbReference>
<dbReference type="InterPro" id="IPR050052">
    <property type="entry name" value="ATP-dep_Clp_protease_ClpX"/>
</dbReference>
<dbReference type="HOGENOM" id="CLU_014218_8_2_4"/>
<feature type="binding site" evidence="6 7">
    <location>
        <position position="41"/>
    </location>
    <ligand>
        <name>Zn(2+)</name>
        <dbReference type="ChEBI" id="CHEBI:29105"/>
    </ligand>
</feature>
<dbReference type="SMART" id="SM00994">
    <property type="entry name" value="zf-C4_ClpX"/>
    <property type="match status" value="1"/>
</dbReference>
<dbReference type="GO" id="GO:0008233">
    <property type="term" value="F:peptidase activity"/>
    <property type="evidence" value="ECO:0007669"/>
    <property type="project" value="UniProtKB-KW"/>
</dbReference>
<keyword evidence="3 6" id="KW-0862">Zinc</keyword>
<dbReference type="eggNOG" id="COG1219">
    <property type="taxonomic scope" value="Bacteria"/>
</dbReference>
<keyword evidence="4 6" id="KW-0067">ATP-binding</keyword>
<comment type="subunit">
    <text evidence="6">Component of the ClpX-ClpP complex. Forms a hexameric ring that, in the presence of ATP, binds to fourteen ClpP subunits assembled into a disk-like structure with a central cavity, resembling the structure of eukaryotic proteasomes.</text>
</comment>
<sequence>MSGNNNSYNSDNEFCSFCGRNKREVGRLLLGPSSLFICNECVDECSKLILEDHGNYNKSSESKEFFKNISTPSKIKEFLDSYIIGQEVPKRILSVAVYNHYKRLAYSFENDNKDDIELVKSNVLLIGPTGSGKTLLGQVLSRFLDVPFVIADATTLTEAGYVGDDVENILHKLLQSCDFNIEKAERGIVFIDEIDKISRKSENVSITRDVSGEGVQQALLKIIEGTTASVPAKGGRKNPNQDFIHINTSNILFIVGGAFDGIKKIILDRKDKSRIGFHVSIFDHDIKSSNCLFEDIEPDDLIKFGLIPELVGRLPIISSLKDLDENDLVRVLKEPKNALIKQYQKIFSMDGVDLEFTDKSLIAIARKSLERKTGARGLRSVIENVLFDTMYSIPDNHNVSKVIVDTIEASDEVKVIVLDKDNDSR</sequence>
<evidence type="ECO:0000256" key="5">
    <source>
        <dbReference type="ARBA" id="ARBA00023186"/>
    </source>
</evidence>
<keyword evidence="2 6" id="KW-0547">Nucleotide-binding</keyword>
<dbReference type="InterPro" id="IPR059188">
    <property type="entry name" value="Znf_CLPX-like"/>
</dbReference>
<dbReference type="GO" id="GO:0005524">
    <property type="term" value="F:ATP binding"/>
    <property type="evidence" value="ECO:0007669"/>
    <property type="project" value="UniProtKB-UniRule"/>
</dbReference>
<feature type="binding site" evidence="6 7">
    <location>
        <position position="38"/>
    </location>
    <ligand>
        <name>Zn(2+)</name>
        <dbReference type="ChEBI" id="CHEBI:29105"/>
    </ligand>
</feature>
<dbReference type="Proteomes" id="UP000011547">
    <property type="component" value="Chromosome"/>
</dbReference>
<dbReference type="InterPro" id="IPR019489">
    <property type="entry name" value="Clp_ATPase_C"/>
</dbReference>
<feature type="binding site" evidence="6">
    <location>
        <begin position="128"/>
        <end position="135"/>
    </location>
    <ligand>
        <name>ATP</name>
        <dbReference type="ChEBI" id="CHEBI:30616"/>
    </ligand>
</feature>
<dbReference type="Gene3D" id="1.10.8.60">
    <property type="match status" value="1"/>
</dbReference>
<dbReference type="SUPFAM" id="SSF52540">
    <property type="entry name" value="P-loop containing nucleoside triphosphate hydrolases"/>
    <property type="match status" value="1"/>
</dbReference>
<accession>M1LU37</accession>
<dbReference type="PROSITE" id="PS51902">
    <property type="entry name" value="CLPX_ZB"/>
    <property type="match status" value="1"/>
</dbReference>
<reference evidence="9 10" key="1">
    <citation type="journal article" date="2013" name="Genome Biol. Evol.">
        <title>Genome evolution and phylogenomic analysis of candidatus kinetoplastibacterium, the betaproteobacterial endosymbionts of strigomonas and angomonas.</title>
        <authorList>
            <person name="Alves J.M."/>
            <person name="Serrano M.G."/>
            <person name="Maia da Silva F."/>
            <person name="Voegtly L.J."/>
            <person name="Matveyev A.V."/>
            <person name="Teixeira M.M."/>
            <person name="Camargo E.P."/>
            <person name="Buck G.A."/>
        </authorList>
    </citation>
    <scope>NUCLEOTIDE SEQUENCE [LARGE SCALE GENOMIC DNA]</scope>
    <source>
        <strain evidence="9 10">TCC079E</strain>
    </source>
</reference>
<dbReference type="KEGG" id="kde:CDSE_0484"/>
<dbReference type="Gene3D" id="3.40.50.300">
    <property type="entry name" value="P-loop containing nucleotide triphosphate hydrolases"/>
    <property type="match status" value="1"/>
</dbReference>
<dbReference type="GO" id="GO:0046983">
    <property type="term" value="F:protein dimerization activity"/>
    <property type="evidence" value="ECO:0007669"/>
    <property type="project" value="UniProtKB-UniRule"/>
</dbReference>
<dbReference type="NCBIfam" id="NF003745">
    <property type="entry name" value="PRK05342.1"/>
    <property type="match status" value="1"/>
</dbReference>
<dbReference type="InterPro" id="IPR003593">
    <property type="entry name" value="AAA+_ATPase"/>
</dbReference>
<dbReference type="PANTHER" id="PTHR48102">
    <property type="entry name" value="ATP-DEPENDENT CLP PROTEASE ATP-BINDING SUBUNIT CLPX-LIKE, MITOCHONDRIAL-RELATED"/>
    <property type="match status" value="1"/>
</dbReference>
<dbReference type="EMBL" id="CP003803">
    <property type="protein sequence ID" value="AGF46799.1"/>
    <property type="molecule type" value="Genomic_DNA"/>
</dbReference>
<dbReference type="InterPro" id="IPR003959">
    <property type="entry name" value="ATPase_AAA_core"/>
</dbReference>
<keyword evidence="9" id="KW-0645">Protease</keyword>
<proteinExistence type="inferred from homology"/>
<evidence type="ECO:0000256" key="4">
    <source>
        <dbReference type="ARBA" id="ARBA00022840"/>
    </source>
</evidence>
<dbReference type="GO" id="GO:0051603">
    <property type="term" value="P:proteolysis involved in protein catabolic process"/>
    <property type="evidence" value="ECO:0007669"/>
    <property type="project" value="TreeGrafter"/>
</dbReference>
<evidence type="ECO:0000313" key="10">
    <source>
        <dbReference type="Proteomes" id="UP000011547"/>
    </source>
</evidence>
<dbReference type="FunFam" id="1.10.8.60:FF:000002">
    <property type="entry name" value="ATP-dependent Clp protease ATP-binding subunit ClpX"/>
    <property type="match status" value="1"/>
</dbReference>
<evidence type="ECO:0000256" key="6">
    <source>
        <dbReference type="HAMAP-Rule" id="MF_00175"/>
    </source>
</evidence>
<dbReference type="CDD" id="cd19497">
    <property type="entry name" value="RecA-like_ClpX"/>
    <property type="match status" value="1"/>
</dbReference>
<feature type="binding site" evidence="6 7">
    <location>
        <position position="18"/>
    </location>
    <ligand>
        <name>Zn(2+)</name>
        <dbReference type="ChEBI" id="CHEBI:29105"/>
    </ligand>
</feature>
<keyword evidence="1 6" id="KW-0479">Metal-binding</keyword>
<evidence type="ECO:0000313" key="9">
    <source>
        <dbReference type="EMBL" id="AGF46799.1"/>
    </source>
</evidence>
<dbReference type="InterPro" id="IPR027417">
    <property type="entry name" value="P-loop_NTPase"/>
</dbReference>
<dbReference type="RefSeq" id="WP_015396210.1">
    <property type="nucleotide sequence ID" value="NC_020294.1"/>
</dbReference>
<evidence type="ECO:0000256" key="3">
    <source>
        <dbReference type="ARBA" id="ARBA00022833"/>
    </source>
</evidence>
<dbReference type="Gene3D" id="6.20.220.10">
    <property type="entry name" value="ClpX chaperone, C4-type zinc finger domain"/>
    <property type="match status" value="1"/>
</dbReference>
<gene>
    <name evidence="6" type="primary">clpX</name>
    <name evidence="9" type="ORF">CDSE_0484</name>
</gene>
<dbReference type="SMART" id="SM00382">
    <property type="entry name" value="AAA"/>
    <property type="match status" value="1"/>
</dbReference>
<dbReference type="InterPro" id="IPR010603">
    <property type="entry name" value="Znf_CppX_C4"/>
</dbReference>
<dbReference type="GO" id="GO:0016887">
    <property type="term" value="F:ATP hydrolysis activity"/>
    <property type="evidence" value="ECO:0007669"/>
    <property type="project" value="InterPro"/>
</dbReference>
<organism evidence="9 10">
    <name type="scientific">Candidatus Kinetoplastidibacterium desouzai TCC079E</name>
    <dbReference type="NCBI Taxonomy" id="1208919"/>
    <lineage>
        <taxon>Bacteria</taxon>
        <taxon>Pseudomonadati</taxon>
        <taxon>Pseudomonadota</taxon>
        <taxon>Betaproteobacteria</taxon>
        <taxon>Candidatus Kinetoplastidibacterium</taxon>
    </lineage>
</organism>
<dbReference type="OrthoDB" id="9804062at2"/>
<evidence type="ECO:0000256" key="2">
    <source>
        <dbReference type="ARBA" id="ARBA00022741"/>
    </source>
</evidence>
<dbReference type="FunFam" id="3.40.50.300:FF:000005">
    <property type="entry name" value="ATP-dependent Clp protease ATP-binding subunit ClpX"/>
    <property type="match status" value="1"/>
</dbReference>
<evidence type="ECO:0000256" key="7">
    <source>
        <dbReference type="PROSITE-ProRule" id="PRU01250"/>
    </source>
</evidence>
<dbReference type="InterPro" id="IPR038366">
    <property type="entry name" value="Znf_CppX_C4_sf"/>
</dbReference>
<dbReference type="GO" id="GO:0008270">
    <property type="term" value="F:zinc ion binding"/>
    <property type="evidence" value="ECO:0007669"/>
    <property type="project" value="UniProtKB-UniRule"/>
</dbReference>
<dbReference type="Pfam" id="PF07724">
    <property type="entry name" value="AAA_2"/>
    <property type="match status" value="1"/>
</dbReference>
<dbReference type="InterPro" id="IPR004487">
    <property type="entry name" value="Clp_protease_ATP-bd_su_ClpX"/>
</dbReference>
<comment type="similarity">
    <text evidence="6 7">Belongs to the ClpX chaperone family.</text>
</comment>
<name>M1LU37_9PROT</name>
<dbReference type="PATRIC" id="fig|1208919.3.peg.237"/>
<evidence type="ECO:0000259" key="8">
    <source>
        <dbReference type="PROSITE" id="PS51902"/>
    </source>
</evidence>
<feature type="binding site" evidence="6 7">
    <location>
        <position position="15"/>
    </location>
    <ligand>
        <name>Zn(2+)</name>
        <dbReference type="ChEBI" id="CHEBI:29105"/>
    </ligand>
</feature>
<dbReference type="InterPro" id="IPR046425">
    <property type="entry name" value="ClpX_bact"/>
</dbReference>
<dbReference type="PANTHER" id="PTHR48102:SF7">
    <property type="entry name" value="ATP-DEPENDENT CLP PROTEASE ATP-BINDING SUBUNIT CLPX-LIKE, MITOCHONDRIAL"/>
    <property type="match status" value="1"/>
</dbReference>
<dbReference type="Pfam" id="PF06689">
    <property type="entry name" value="zf-C4_ClpX"/>
    <property type="match status" value="1"/>
</dbReference>